<evidence type="ECO:0000256" key="4">
    <source>
        <dbReference type="ARBA" id="ARBA00023136"/>
    </source>
</evidence>
<feature type="transmembrane region" description="Helical" evidence="5">
    <location>
        <begin position="134"/>
        <end position="160"/>
    </location>
</feature>
<dbReference type="InterPro" id="IPR038770">
    <property type="entry name" value="Na+/solute_symporter_sf"/>
</dbReference>
<evidence type="ECO:0000256" key="5">
    <source>
        <dbReference type="SAM" id="Phobius"/>
    </source>
</evidence>
<feature type="transmembrane region" description="Helical" evidence="5">
    <location>
        <begin position="172"/>
        <end position="190"/>
    </location>
</feature>
<dbReference type="InterPro" id="IPR004710">
    <property type="entry name" value="Bilac:Na_transpt"/>
</dbReference>
<organism evidence="6 7">
    <name type="scientific">Pedosphaera parvula (strain Ellin514)</name>
    <dbReference type="NCBI Taxonomy" id="320771"/>
    <lineage>
        <taxon>Bacteria</taxon>
        <taxon>Pseudomonadati</taxon>
        <taxon>Verrucomicrobiota</taxon>
        <taxon>Pedosphaerae</taxon>
        <taxon>Pedosphaerales</taxon>
        <taxon>Pedosphaeraceae</taxon>
        <taxon>Pedosphaera</taxon>
    </lineage>
</organism>
<evidence type="ECO:0000256" key="1">
    <source>
        <dbReference type="ARBA" id="ARBA00004141"/>
    </source>
</evidence>
<gene>
    <name evidence="6" type="ORF">Cflav_PD3929</name>
</gene>
<name>B9XG50_PEDPL</name>
<feature type="transmembrane region" description="Helical" evidence="5">
    <location>
        <begin position="97"/>
        <end position="114"/>
    </location>
</feature>
<dbReference type="Proteomes" id="UP000003688">
    <property type="component" value="Unassembled WGS sequence"/>
</dbReference>
<dbReference type="RefSeq" id="WP_007414796.1">
    <property type="nucleotide sequence ID" value="NZ_ABOX02000011.1"/>
</dbReference>
<comment type="caution">
    <text evidence="6">The sequence shown here is derived from an EMBL/GenBank/DDBJ whole genome shotgun (WGS) entry which is preliminary data.</text>
</comment>
<dbReference type="AlphaFoldDB" id="B9XG50"/>
<evidence type="ECO:0000313" key="7">
    <source>
        <dbReference type="Proteomes" id="UP000003688"/>
    </source>
</evidence>
<proteinExistence type="predicted"/>
<dbReference type="Pfam" id="PF01758">
    <property type="entry name" value="SBF"/>
    <property type="match status" value="1"/>
</dbReference>
<keyword evidence="4 5" id="KW-0472">Membrane</keyword>
<sequence precursor="true">MTFNTTNTIRLLTMASLGGLLFAVGLRLNWKLVVHSMKGSRLGWILLINFLLVPALTLAVTFGLRIPTNIAVGMLLLAAAPFAPVVPIFVRMAKGNMALAGTLTALFPFFSAFLTPLVCEWSLRPWLGAASLKFNILTILIVLLSTITLPLTAGVVFSHYFPAMGRKLLRPLEIISEATGAVSLTFVTVVEFETILSTGWKPLLAMVLVSELSLLVGYNSSGPSIEARRVVALGTSNRNIALALLIAIQSFPNTSIVAAVVANGLVLIFLGLLHVGFWRFCTSTGHRA</sequence>
<dbReference type="PANTHER" id="PTHR10361:SF28">
    <property type="entry name" value="P3 PROTEIN-RELATED"/>
    <property type="match status" value="1"/>
</dbReference>
<evidence type="ECO:0000256" key="3">
    <source>
        <dbReference type="ARBA" id="ARBA00022989"/>
    </source>
</evidence>
<protein>
    <submittedName>
        <fullName evidence="6">Bile acid:sodium symporter</fullName>
    </submittedName>
</protein>
<feature type="transmembrane region" description="Helical" evidence="5">
    <location>
        <begin position="42"/>
        <end position="64"/>
    </location>
</feature>
<dbReference type="Gene3D" id="1.20.1530.20">
    <property type="match status" value="1"/>
</dbReference>
<reference evidence="6 7" key="1">
    <citation type="journal article" date="2011" name="J. Bacteriol.">
        <title>Genome sequence of 'Pedosphaera parvula' Ellin514, an aerobic Verrucomicrobial isolate from pasture soil.</title>
        <authorList>
            <person name="Kant R."/>
            <person name="van Passel M.W."/>
            <person name="Sangwan P."/>
            <person name="Palva A."/>
            <person name="Lucas S."/>
            <person name="Copeland A."/>
            <person name="Lapidus A."/>
            <person name="Glavina Del Rio T."/>
            <person name="Dalin E."/>
            <person name="Tice H."/>
            <person name="Bruce D."/>
            <person name="Goodwin L."/>
            <person name="Pitluck S."/>
            <person name="Chertkov O."/>
            <person name="Larimer F.W."/>
            <person name="Land M.L."/>
            <person name="Hauser L."/>
            <person name="Brettin T.S."/>
            <person name="Detter J.C."/>
            <person name="Han S."/>
            <person name="de Vos W.M."/>
            <person name="Janssen P.H."/>
            <person name="Smidt H."/>
        </authorList>
    </citation>
    <scope>NUCLEOTIDE SEQUENCE [LARGE SCALE GENOMIC DNA]</scope>
    <source>
        <strain evidence="6 7">Ellin514</strain>
    </source>
</reference>
<keyword evidence="2 5" id="KW-0812">Transmembrane</keyword>
<keyword evidence="3 5" id="KW-1133">Transmembrane helix</keyword>
<keyword evidence="7" id="KW-1185">Reference proteome</keyword>
<comment type="subcellular location">
    <subcellularLocation>
        <location evidence="1">Membrane</location>
        <topology evidence="1">Multi-pass membrane protein</topology>
    </subcellularLocation>
</comment>
<evidence type="ECO:0000313" key="6">
    <source>
        <dbReference type="EMBL" id="EEF61212.1"/>
    </source>
</evidence>
<feature type="transmembrane region" description="Helical" evidence="5">
    <location>
        <begin position="70"/>
        <end position="90"/>
    </location>
</feature>
<dbReference type="EMBL" id="ABOX02000011">
    <property type="protein sequence ID" value="EEF61212.1"/>
    <property type="molecule type" value="Genomic_DNA"/>
</dbReference>
<evidence type="ECO:0000256" key="2">
    <source>
        <dbReference type="ARBA" id="ARBA00022692"/>
    </source>
</evidence>
<dbReference type="InterPro" id="IPR002657">
    <property type="entry name" value="BilAc:Na_symport/Acr3"/>
</dbReference>
<dbReference type="GO" id="GO:0016020">
    <property type="term" value="C:membrane"/>
    <property type="evidence" value="ECO:0007669"/>
    <property type="project" value="UniProtKB-SubCell"/>
</dbReference>
<feature type="transmembrane region" description="Helical" evidence="5">
    <location>
        <begin position="12"/>
        <end position="30"/>
    </location>
</feature>
<dbReference type="PANTHER" id="PTHR10361">
    <property type="entry name" value="SODIUM-BILE ACID COTRANSPORTER"/>
    <property type="match status" value="1"/>
</dbReference>
<dbReference type="STRING" id="320771.Cflav_PD3929"/>
<accession>B9XG50</accession>
<feature type="transmembrane region" description="Helical" evidence="5">
    <location>
        <begin position="256"/>
        <end position="278"/>
    </location>
</feature>